<dbReference type="InterPro" id="IPR058548">
    <property type="entry name" value="MlaB-like_STAS"/>
</dbReference>
<dbReference type="Pfam" id="PF13466">
    <property type="entry name" value="STAS_2"/>
    <property type="match status" value="1"/>
</dbReference>
<gene>
    <name evidence="2" type="ORF">BV133_839</name>
</gene>
<sequence length="101" mass="10796">MTFGGALTVRHADQIHESFVDALRQHRHVVVDCSQATQVDLSFVQLVLSARRSAAAAGKRLSLAQRASGDLLDVLQRAGLVAADGSAPIPGQEFWFQQGGN</sequence>
<accession>A0A182D0W6</accession>
<dbReference type="PANTHER" id="PTHR35849">
    <property type="entry name" value="BLR2341 PROTEIN"/>
    <property type="match status" value="1"/>
</dbReference>
<dbReference type="AlphaFoldDB" id="A0A182D0W6"/>
<dbReference type="EMBL" id="AP014854">
    <property type="protein sequence ID" value="BAR98432.1"/>
    <property type="molecule type" value="Genomic_DNA"/>
</dbReference>
<dbReference type="Gene3D" id="3.30.750.24">
    <property type="entry name" value="STAS domain"/>
    <property type="match status" value="1"/>
</dbReference>
<dbReference type="PANTHER" id="PTHR35849:SF2">
    <property type="entry name" value="BLR2341 PROTEIN"/>
    <property type="match status" value="1"/>
</dbReference>
<proteinExistence type="predicted"/>
<evidence type="ECO:0000259" key="1">
    <source>
        <dbReference type="PROSITE" id="PS50801"/>
    </source>
</evidence>
<protein>
    <recommendedName>
        <fullName evidence="1">STAS domain-containing protein</fullName>
    </recommendedName>
</protein>
<dbReference type="InterPro" id="IPR036513">
    <property type="entry name" value="STAS_dom_sf"/>
</dbReference>
<dbReference type="InterPro" id="IPR052746">
    <property type="entry name" value="MlaB_ABC_Transporter"/>
</dbReference>
<reference evidence="2" key="1">
    <citation type="journal article" date="2015" name="Genome Announc.">
        <title>Complete Genome Sequence of the Bacteriochlorophyll b-Producing Photosynthetic Bacterium Blastochloris viridis.</title>
        <authorList>
            <person name="Tsukatani Y."/>
            <person name="Hirose Y."/>
            <person name="Harada J."/>
            <person name="Misawa N."/>
            <person name="Mori K."/>
            <person name="Inoue K."/>
            <person name="Tamiaki H."/>
        </authorList>
    </citation>
    <scope>NUCLEOTIDE SEQUENCE [LARGE SCALE GENOMIC DNA]</scope>
    <source>
        <strain evidence="2">DSM 133</strain>
    </source>
</reference>
<feature type="domain" description="STAS" evidence="1">
    <location>
        <begin position="1"/>
        <end position="80"/>
    </location>
</feature>
<organism evidence="2">
    <name type="scientific">Blastochloris viridis</name>
    <name type="common">Rhodopseudomonas viridis</name>
    <dbReference type="NCBI Taxonomy" id="1079"/>
    <lineage>
        <taxon>Bacteria</taxon>
        <taxon>Pseudomonadati</taxon>
        <taxon>Pseudomonadota</taxon>
        <taxon>Alphaproteobacteria</taxon>
        <taxon>Hyphomicrobiales</taxon>
        <taxon>Blastochloridaceae</taxon>
        <taxon>Blastochloris</taxon>
    </lineage>
</organism>
<dbReference type="SUPFAM" id="SSF52091">
    <property type="entry name" value="SpoIIaa-like"/>
    <property type="match status" value="1"/>
</dbReference>
<dbReference type="PROSITE" id="PS50801">
    <property type="entry name" value="STAS"/>
    <property type="match status" value="1"/>
</dbReference>
<evidence type="ECO:0000313" key="2">
    <source>
        <dbReference type="EMBL" id="BAR98432.1"/>
    </source>
</evidence>
<name>A0A182D0W6_BLAVI</name>
<dbReference type="InterPro" id="IPR002645">
    <property type="entry name" value="STAS_dom"/>
</dbReference>